<sequence>MSWSQLEEEFHSHEGLEAWSAAMEQQAAANERHRVQKRQLHRTNSVEEGSNDGSAEGESSTGSIAEEPQSIIKRAKTTRKTGGSRRRKSGNARERNIRRLESNERERMRMHSLNDAFQDLRNTIPHVTCQRKLSKIETLTLAKNYIEALSDTVVKLKSDLDDIQSLYGLSSSKDVDSNMNLVGNKKDLLDAAVDMEDMQLKF</sequence>
<feature type="region of interest" description="Disordered" evidence="1">
    <location>
        <begin position="17"/>
        <end position="96"/>
    </location>
</feature>
<dbReference type="GO" id="GO:0005634">
    <property type="term" value="C:nucleus"/>
    <property type="evidence" value="ECO:0007669"/>
    <property type="project" value="TreeGrafter"/>
</dbReference>
<dbReference type="Gene3D" id="4.10.280.10">
    <property type="entry name" value="Helix-loop-helix DNA-binding domain"/>
    <property type="match status" value="1"/>
</dbReference>
<dbReference type="Proteomes" id="UP000887568">
    <property type="component" value="Unplaced"/>
</dbReference>
<dbReference type="GeneID" id="119737421"/>
<dbReference type="PANTHER" id="PTHR19290:SF167">
    <property type="entry name" value="PROTEIN DIMMED"/>
    <property type="match status" value="1"/>
</dbReference>
<dbReference type="OMA" id="AWCAESA"/>
<evidence type="ECO:0000313" key="3">
    <source>
        <dbReference type="EnsemblMetazoa" id="XP_038067689.1"/>
    </source>
</evidence>
<dbReference type="GO" id="GO:0000981">
    <property type="term" value="F:DNA-binding transcription factor activity, RNA polymerase II-specific"/>
    <property type="evidence" value="ECO:0007669"/>
    <property type="project" value="TreeGrafter"/>
</dbReference>
<feature type="domain" description="BHLH" evidence="2">
    <location>
        <begin position="97"/>
        <end position="149"/>
    </location>
</feature>
<dbReference type="InterPro" id="IPR036638">
    <property type="entry name" value="HLH_DNA-bd_sf"/>
</dbReference>
<dbReference type="PANTHER" id="PTHR19290">
    <property type="entry name" value="BASIC HELIX-LOOP-HELIX PROTEIN NEUROGENIN-RELATED"/>
    <property type="match status" value="1"/>
</dbReference>
<feature type="compositionally biased region" description="Polar residues" evidence="1">
    <location>
        <begin position="42"/>
        <end position="63"/>
    </location>
</feature>
<protein>
    <recommendedName>
        <fullName evidence="2">BHLH domain-containing protein</fullName>
    </recommendedName>
</protein>
<dbReference type="GO" id="GO:0070888">
    <property type="term" value="F:E-box binding"/>
    <property type="evidence" value="ECO:0007669"/>
    <property type="project" value="TreeGrafter"/>
</dbReference>
<feature type="compositionally biased region" description="Basic residues" evidence="1">
    <location>
        <begin position="73"/>
        <end position="90"/>
    </location>
</feature>
<dbReference type="AlphaFoldDB" id="A0A914AW08"/>
<accession>A0A914AW08</accession>
<dbReference type="InterPro" id="IPR011598">
    <property type="entry name" value="bHLH_dom"/>
</dbReference>
<dbReference type="GO" id="GO:0046983">
    <property type="term" value="F:protein dimerization activity"/>
    <property type="evidence" value="ECO:0007669"/>
    <property type="project" value="InterPro"/>
</dbReference>
<evidence type="ECO:0000256" key="1">
    <source>
        <dbReference type="SAM" id="MobiDB-lite"/>
    </source>
</evidence>
<evidence type="ECO:0000313" key="4">
    <source>
        <dbReference type="Proteomes" id="UP000887568"/>
    </source>
</evidence>
<dbReference type="OrthoDB" id="5969565at2759"/>
<dbReference type="Pfam" id="PF00010">
    <property type="entry name" value="HLH"/>
    <property type="match status" value="1"/>
</dbReference>
<evidence type="ECO:0000259" key="2">
    <source>
        <dbReference type="PROSITE" id="PS50888"/>
    </source>
</evidence>
<dbReference type="EnsemblMetazoa" id="XM_038211761.1">
    <property type="protein sequence ID" value="XP_038067689.1"/>
    <property type="gene ID" value="LOC119737421"/>
</dbReference>
<dbReference type="SUPFAM" id="SSF47459">
    <property type="entry name" value="HLH, helix-loop-helix DNA-binding domain"/>
    <property type="match status" value="1"/>
</dbReference>
<organism evidence="3 4">
    <name type="scientific">Patiria miniata</name>
    <name type="common">Bat star</name>
    <name type="synonym">Asterina miniata</name>
    <dbReference type="NCBI Taxonomy" id="46514"/>
    <lineage>
        <taxon>Eukaryota</taxon>
        <taxon>Metazoa</taxon>
        <taxon>Echinodermata</taxon>
        <taxon>Eleutherozoa</taxon>
        <taxon>Asterozoa</taxon>
        <taxon>Asteroidea</taxon>
        <taxon>Valvatacea</taxon>
        <taxon>Valvatida</taxon>
        <taxon>Asterinidae</taxon>
        <taxon>Patiria</taxon>
    </lineage>
</organism>
<dbReference type="GO" id="GO:0045944">
    <property type="term" value="P:positive regulation of transcription by RNA polymerase II"/>
    <property type="evidence" value="ECO:0007669"/>
    <property type="project" value="TreeGrafter"/>
</dbReference>
<dbReference type="EnsemblMetazoa" id="XM_038211759.1">
    <property type="protein sequence ID" value="XP_038067687.1"/>
    <property type="gene ID" value="LOC119737421"/>
</dbReference>
<name>A0A914AW08_PATMI</name>
<keyword evidence="4" id="KW-1185">Reference proteome</keyword>
<dbReference type="PROSITE" id="PS50888">
    <property type="entry name" value="BHLH"/>
    <property type="match status" value="1"/>
</dbReference>
<reference evidence="3" key="1">
    <citation type="submission" date="2022-11" db="UniProtKB">
        <authorList>
            <consortium name="EnsemblMetazoa"/>
        </authorList>
    </citation>
    <scope>IDENTIFICATION</scope>
</reference>
<dbReference type="RefSeq" id="XP_038067687.1">
    <property type="nucleotide sequence ID" value="XM_038211759.1"/>
</dbReference>
<dbReference type="GO" id="GO:0061564">
    <property type="term" value="P:axon development"/>
    <property type="evidence" value="ECO:0007669"/>
    <property type="project" value="TreeGrafter"/>
</dbReference>
<dbReference type="GO" id="GO:0007423">
    <property type="term" value="P:sensory organ development"/>
    <property type="evidence" value="ECO:0007669"/>
    <property type="project" value="TreeGrafter"/>
</dbReference>
<dbReference type="RefSeq" id="XP_038067689.1">
    <property type="nucleotide sequence ID" value="XM_038211761.1"/>
</dbReference>
<dbReference type="InterPro" id="IPR050359">
    <property type="entry name" value="bHLH_transcription_factors"/>
</dbReference>
<proteinExistence type="predicted"/>
<dbReference type="SMART" id="SM00353">
    <property type="entry name" value="HLH"/>
    <property type="match status" value="1"/>
</dbReference>
<feature type="compositionally biased region" description="Low complexity" evidence="1">
    <location>
        <begin position="17"/>
        <end position="29"/>
    </location>
</feature>